<evidence type="ECO:0000313" key="2">
    <source>
        <dbReference type="EMBL" id="MDR7666156.1"/>
    </source>
</evidence>
<evidence type="ECO:0000256" key="1">
    <source>
        <dbReference type="HAMAP-Rule" id="MF_01112"/>
    </source>
</evidence>
<sequence>MIHVKISADVYPTESPEKVTRAISSLFTGIILEKKAIEATEPETEVNPSFLISGEGGIDLLLTMYGLVRREQIIDSIRNKAFGKGLSRDGLSVRFLLNKQAAFVGIPSIPAQEEPLGSIKVFIRADSQEEMERLFEWLLPLTEEGKPIIELDMDYVEKS</sequence>
<keyword evidence="3" id="KW-1185">Reference proteome</keyword>
<dbReference type="Pfam" id="PF01877">
    <property type="entry name" value="RNA_binding"/>
    <property type="match status" value="1"/>
</dbReference>
<dbReference type="EMBL" id="JAVKPK010000039">
    <property type="protein sequence ID" value="MDR7666156.1"/>
    <property type="molecule type" value="Genomic_DNA"/>
</dbReference>
<comment type="similarity">
    <text evidence="1">Belongs to the UPF0201 family.</text>
</comment>
<dbReference type="PANTHER" id="PTHR39652:SF1">
    <property type="entry name" value="UPF0201 PROTEIN TK1335"/>
    <property type="match status" value="1"/>
</dbReference>
<evidence type="ECO:0000313" key="3">
    <source>
        <dbReference type="Proteomes" id="UP001246244"/>
    </source>
</evidence>
<dbReference type="Gene3D" id="3.30.1440.10">
    <property type="match status" value="1"/>
</dbReference>
<dbReference type="InterPro" id="IPR002739">
    <property type="entry name" value="PAB1135-like"/>
</dbReference>
<organism evidence="2 3">
    <name type="scientific">Methanosarcina baikalica</name>
    <dbReference type="NCBI Taxonomy" id="3073890"/>
    <lineage>
        <taxon>Archaea</taxon>
        <taxon>Methanobacteriati</taxon>
        <taxon>Methanobacteriota</taxon>
        <taxon>Stenosarchaea group</taxon>
        <taxon>Methanomicrobia</taxon>
        <taxon>Methanosarcinales</taxon>
        <taxon>Methanosarcinaceae</taxon>
        <taxon>Methanosarcina</taxon>
    </lineage>
</organism>
<accession>A0ABU2D2E2</accession>
<dbReference type="HAMAP" id="MF_01112">
    <property type="entry name" value="UPF0201"/>
    <property type="match status" value="1"/>
</dbReference>
<dbReference type="Proteomes" id="UP001246244">
    <property type="component" value="Unassembled WGS sequence"/>
</dbReference>
<gene>
    <name evidence="2" type="ORF">RG963_10295</name>
</gene>
<dbReference type="RefSeq" id="WP_310576183.1">
    <property type="nucleotide sequence ID" value="NZ_JAVKPK010000039.1"/>
</dbReference>
<dbReference type="PANTHER" id="PTHR39652">
    <property type="entry name" value="UPF0201 PROTEIN TK1335"/>
    <property type="match status" value="1"/>
</dbReference>
<dbReference type="InterPro" id="IPR022803">
    <property type="entry name" value="Ribosomal_uL5_dom_sf"/>
</dbReference>
<proteinExistence type="inferred from homology"/>
<name>A0ABU2D2E2_9EURY</name>
<protein>
    <recommendedName>
        <fullName evidence="1">UPF0201 protein RG963_10295</fullName>
    </recommendedName>
</protein>
<reference evidence="3" key="1">
    <citation type="submission" date="2023-07" db="EMBL/GenBank/DDBJ databases">
        <title>Whole-genome sequencing of a new Methanosarcina sp. Z-7115.</title>
        <authorList>
            <person name="Zhilina T.N."/>
            <person name="Merkel A.Y."/>
        </authorList>
    </citation>
    <scope>NUCLEOTIDE SEQUENCE [LARGE SCALE GENOMIC DNA]</scope>
    <source>
        <strain evidence="3">Z-7115</strain>
    </source>
</reference>
<dbReference type="SUPFAM" id="SSF55282">
    <property type="entry name" value="RL5-like"/>
    <property type="match status" value="1"/>
</dbReference>
<comment type="caution">
    <text evidence="2">The sequence shown here is derived from an EMBL/GenBank/DDBJ whole genome shotgun (WGS) entry which is preliminary data.</text>
</comment>